<proteinExistence type="predicted"/>
<protein>
    <submittedName>
        <fullName evidence="1">Uncharacterized protein</fullName>
    </submittedName>
</protein>
<name>A0A4Y2HED0_ARAVE</name>
<dbReference type="AlphaFoldDB" id="A0A4Y2HED0"/>
<gene>
    <name evidence="1" type="ORF">AVEN_174014_1</name>
</gene>
<organism evidence="1 2">
    <name type="scientific">Araneus ventricosus</name>
    <name type="common">Orbweaver spider</name>
    <name type="synonym">Epeira ventricosa</name>
    <dbReference type="NCBI Taxonomy" id="182803"/>
    <lineage>
        <taxon>Eukaryota</taxon>
        <taxon>Metazoa</taxon>
        <taxon>Ecdysozoa</taxon>
        <taxon>Arthropoda</taxon>
        <taxon>Chelicerata</taxon>
        <taxon>Arachnida</taxon>
        <taxon>Araneae</taxon>
        <taxon>Araneomorphae</taxon>
        <taxon>Entelegynae</taxon>
        <taxon>Araneoidea</taxon>
        <taxon>Araneidae</taxon>
        <taxon>Araneus</taxon>
    </lineage>
</organism>
<sequence>MEIISGPSFPEILSNSLNQMPPRSQPEIAFMILIRNFQQRRTYQQMSRRQGSNNARIRDNGTKGFEFRQASTWQSNAVSSSKLRKAALLALSK</sequence>
<reference evidence="1 2" key="1">
    <citation type="journal article" date="2019" name="Sci. Rep.">
        <title>Orb-weaving spider Araneus ventricosus genome elucidates the spidroin gene catalogue.</title>
        <authorList>
            <person name="Kono N."/>
            <person name="Nakamura H."/>
            <person name="Ohtoshi R."/>
            <person name="Moran D.A.P."/>
            <person name="Shinohara A."/>
            <person name="Yoshida Y."/>
            <person name="Fujiwara M."/>
            <person name="Mori M."/>
            <person name="Tomita M."/>
            <person name="Arakawa K."/>
        </authorList>
    </citation>
    <scope>NUCLEOTIDE SEQUENCE [LARGE SCALE GENOMIC DNA]</scope>
</reference>
<dbReference type="Proteomes" id="UP000499080">
    <property type="component" value="Unassembled WGS sequence"/>
</dbReference>
<accession>A0A4Y2HED0</accession>
<evidence type="ECO:0000313" key="2">
    <source>
        <dbReference type="Proteomes" id="UP000499080"/>
    </source>
</evidence>
<evidence type="ECO:0000313" key="1">
    <source>
        <dbReference type="EMBL" id="GBM63632.1"/>
    </source>
</evidence>
<comment type="caution">
    <text evidence="1">The sequence shown here is derived from an EMBL/GenBank/DDBJ whole genome shotgun (WGS) entry which is preliminary data.</text>
</comment>
<dbReference type="EMBL" id="BGPR01001879">
    <property type="protein sequence ID" value="GBM63632.1"/>
    <property type="molecule type" value="Genomic_DNA"/>
</dbReference>
<keyword evidence="2" id="KW-1185">Reference proteome</keyword>